<keyword evidence="3" id="KW-1185">Reference proteome</keyword>
<dbReference type="EMBL" id="JAYMYR010000011">
    <property type="protein sequence ID" value="KAK7332797.1"/>
    <property type="molecule type" value="Genomic_DNA"/>
</dbReference>
<keyword evidence="1" id="KW-1133">Transmembrane helix</keyword>
<comment type="caution">
    <text evidence="2">The sequence shown here is derived from an EMBL/GenBank/DDBJ whole genome shotgun (WGS) entry which is preliminary data.</text>
</comment>
<keyword evidence="1" id="KW-0812">Transmembrane</keyword>
<accession>A0AAN9LE39</accession>
<sequence length="93" mass="10406">MKWALKQGIGLGTLSPFARKSEANRSVDVCVVVAVTGMLAVHTNTIMFYLSHLISSIHPGTHLMLRRHFSLLIPLIQLFLSLFLHFASYTPQD</sequence>
<feature type="transmembrane region" description="Helical" evidence="1">
    <location>
        <begin position="69"/>
        <end position="87"/>
    </location>
</feature>
<evidence type="ECO:0000313" key="3">
    <source>
        <dbReference type="Proteomes" id="UP001374584"/>
    </source>
</evidence>
<evidence type="ECO:0000313" key="2">
    <source>
        <dbReference type="EMBL" id="KAK7332797.1"/>
    </source>
</evidence>
<evidence type="ECO:0000256" key="1">
    <source>
        <dbReference type="SAM" id="Phobius"/>
    </source>
</evidence>
<protein>
    <submittedName>
        <fullName evidence="2">Uncharacterized protein</fullName>
    </submittedName>
</protein>
<feature type="transmembrane region" description="Helical" evidence="1">
    <location>
        <begin position="29"/>
        <end position="49"/>
    </location>
</feature>
<dbReference type="AlphaFoldDB" id="A0AAN9LE39"/>
<dbReference type="Proteomes" id="UP001374584">
    <property type="component" value="Unassembled WGS sequence"/>
</dbReference>
<organism evidence="2 3">
    <name type="scientific">Phaseolus coccineus</name>
    <name type="common">Scarlet runner bean</name>
    <name type="synonym">Phaseolus multiflorus</name>
    <dbReference type="NCBI Taxonomy" id="3886"/>
    <lineage>
        <taxon>Eukaryota</taxon>
        <taxon>Viridiplantae</taxon>
        <taxon>Streptophyta</taxon>
        <taxon>Embryophyta</taxon>
        <taxon>Tracheophyta</taxon>
        <taxon>Spermatophyta</taxon>
        <taxon>Magnoliopsida</taxon>
        <taxon>eudicotyledons</taxon>
        <taxon>Gunneridae</taxon>
        <taxon>Pentapetalae</taxon>
        <taxon>rosids</taxon>
        <taxon>fabids</taxon>
        <taxon>Fabales</taxon>
        <taxon>Fabaceae</taxon>
        <taxon>Papilionoideae</taxon>
        <taxon>50 kb inversion clade</taxon>
        <taxon>NPAAA clade</taxon>
        <taxon>indigoferoid/millettioid clade</taxon>
        <taxon>Phaseoleae</taxon>
        <taxon>Phaseolus</taxon>
    </lineage>
</organism>
<name>A0AAN9LE39_PHACN</name>
<proteinExistence type="predicted"/>
<keyword evidence="1" id="KW-0472">Membrane</keyword>
<reference evidence="2 3" key="1">
    <citation type="submission" date="2024-01" db="EMBL/GenBank/DDBJ databases">
        <title>The genomes of 5 underutilized Papilionoideae crops provide insights into root nodulation and disease resistanc.</title>
        <authorList>
            <person name="Jiang F."/>
        </authorList>
    </citation>
    <scope>NUCLEOTIDE SEQUENCE [LARGE SCALE GENOMIC DNA]</scope>
    <source>
        <strain evidence="2">JINMINGXINNONG_FW02</strain>
        <tissue evidence="2">Leaves</tissue>
    </source>
</reference>
<gene>
    <name evidence="2" type="ORF">VNO80_29552</name>
</gene>